<organism evidence="3 4">
    <name type="scientific">Leptospira biflexa serovar Patoc (strain Patoc 1 / ATCC 23582 / Paris)</name>
    <dbReference type="NCBI Taxonomy" id="456481"/>
    <lineage>
        <taxon>Bacteria</taxon>
        <taxon>Pseudomonadati</taxon>
        <taxon>Spirochaetota</taxon>
        <taxon>Spirochaetia</taxon>
        <taxon>Leptospirales</taxon>
        <taxon>Leptospiraceae</taxon>
        <taxon>Leptospira</taxon>
    </lineage>
</organism>
<dbReference type="HOGENOM" id="CLU_000445_34_2_12"/>
<dbReference type="CDD" id="cd14014">
    <property type="entry name" value="STKc_PknB_like"/>
    <property type="match status" value="1"/>
</dbReference>
<dbReference type="InterPro" id="IPR036457">
    <property type="entry name" value="PPM-type-like_dom_sf"/>
</dbReference>
<keyword evidence="3" id="KW-0723">Serine/threonine-protein kinase</keyword>
<proteinExistence type="predicted"/>
<dbReference type="InterPro" id="IPR011990">
    <property type="entry name" value="TPR-like_helical_dom_sf"/>
</dbReference>
<dbReference type="Gene3D" id="3.40.50.300">
    <property type="entry name" value="P-loop containing nucleotide triphosphate hydrolases"/>
    <property type="match status" value="1"/>
</dbReference>
<dbReference type="InterPro" id="IPR027417">
    <property type="entry name" value="P-loop_NTPase"/>
</dbReference>
<dbReference type="SUPFAM" id="SSF55781">
    <property type="entry name" value="GAF domain-like"/>
    <property type="match status" value="1"/>
</dbReference>
<keyword evidence="4" id="KW-1185">Reference proteome</keyword>
<dbReference type="OrthoDB" id="9801841at2"/>
<reference evidence="3 4" key="1">
    <citation type="journal article" date="2008" name="PLoS ONE">
        <title>Genome sequence of the saprophyte Leptospira biflexa provides insights into the evolution of Leptospira and the pathogenesis of leptospirosis.</title>
        <authorList>
            <person name="Picardeau M."/>
            <person name="Bulach D.M."/>
            <person name="Bouchier C."/>
            <person name="Zuerner R.L."/>
            <person name="Zidane N."/>
            <person name="Wilson P.J."/>
            <person name="Creno S."/>
            <person name="Kuczek E.S."/>
            <person name="Bommezzadri S."/>
            <person name="Davis J.C."/>
            <person name="McGrath A."/>
            <person name="Johnson M.J."/>
            <person name="Boursaux-Eude C."/>
            <person name="Seemann T."/>
            <person name="Rouy Z."/>
            <person name="Coppel R.L."/>
            <person name="Rood J.I."/>
            <person name="Lajus A."/>
            <person name="Davies J.K."/>
            <person name="Medigue C."/>
            <person name="Adler B."/>
        </authorList>
    </citation>
    <scope>NUCLEOTIDE SEQUENCE [LARGE SCALE GENOMIC DNA]</scope>
    <source>
        <strain evidence="4">Patoc 1 / ATCC 23582 / Paris</strain>
    </source>
</reference>
<dbReference type="STRING" id="456481.LEPBI_I2646"/>
<dbReference type="EMBL" id="CP000786">
    <property type="protein sequence ID" value="ABZ98725.1"/>
    <property type="molecule type" value="Genomic_DNA"/>
</dbReference>
<dbReference type="Gene3D" id="1.10.510.10">
    <property type="entry name" value="Transferase(Phosphotransferase) domain 1"/>
    <property type="match status" value="1"/>
</dbReference>
<dbReference type="GO" id="GO:0004674">
    <property type="term" value="F:protein serine/threonine kinase activity"/>
    <property type="evidence" value="ECO:0007669"/>
    <property type="project" value="UniProtKB-KW"/>
</dbReference>
<dbReference type="Pfam" id="PF07228">
    <property type="entry name" value="SpoIIE"/>
    <property type="match status" value="1"/>
</dbReference>
<dbReference type="SMART" id="SM00331">
    <property type="entry name" value="PP2C_SIG"/>
    <property type="match status" value="1"/>
</dbReference>
<dbReference type="Pfam" id="PF00069">
    <property type="entry name" value="Pkinase"/>
    <property type="match status" value="1"/>
</dbReference>
<dbReference type="PANTHER" id="PTHR43642:SF1">
    <property type="entry name" value="HYBRID SIGNAL TRANSDUCTION HISTIDINE KINASE G"/>
    <property type="match status" value="1"/>
</dbReference>
<dbReference type="InterPro" id="IPR041664">
    <property type="entry name" value="AAA_16"/>
</dbReference>
<keyword evidence="1" id="KW-0175">Coiled coil</keyword>
<dbReference type="EC" id="2.7.11.1" evidence="3"/>
<feature type="coiled-coil region" evidence="1">
    <location>
        <begin position="1487"/>
        <end position="1514"/>
    </location>
</feature>
<dbReference type="BioCyc" id="LBIF456481:LEPBI_RS13015-MONOMER"/>
<dbReference type="GO" id="GO:0005524">
    <property type="term" value="F:ATP binding"/>
    <property type="evidence" value="ECO:0007669"/>
    <property type="project" value="InterPro"/>
</dbReference>
<dbReference type="PROSITE" id="PS50011">
    <property type="entry name" value="PROTEIN_KINASE_DOM"/>
    <property type="match status" value="1"/>
</dbReference>
<accession>B0SM95</accession>
<keyword evidence="3" id="KW-0418">Kinase</keyword>
<dbReference type="SMART" id="SM00065">
    <property type="entry name" value="GAF"/>
    <property type="match status" value="1"/>
</dbReference>
<evidence type="ECO:0000313" key="3">
    <source>
        <dbReference type="EMBL" id="ABZ98725.1"/>
    </source>
</evidence>
<dbReference type="Pfam" id="PF13191">
    <property type="entry name" value="AAA_16"/>
    <property type="match status" value="1"/>
</dbReference>
<dbReference type="Gene3D" id="3.30.450.40">
    <property type="match status" value="1"/>
</dbReference>
<dbReference type="InterPro" id="IPR001932">
    <property type="entry name" value="PPM-type_phosphatase-like_dom"/>
</dbReference>
<dbReference type="SMART" id="SM00220">
    <property type="entry name" value="S_TKc"/>
    <property type="match status" value="1"/>
</dbReference>
<dbReference type="InterPro" id="IPR008271">
    <property type="entry name" value="Ser/Thr_kinase_AS"/>
</dbReference>
<dbReference type="InterPro" id="IPR029016">
    <property type="entry name" value="GAF-like_dom_sf"/>
</dbReference>
<dbReference type="InterPro" id="IPR000719">
    <property type="entry name" value="Prot_kinase_dom"/>
</dbReference>
<dbReference type="InterPro" id="IPR003018">
    <property type="entry name" value="GAF"/>
</dbReference>
<dbReference type="InterPro" id="IPR053159">
    <property type="entry name" value="Hybrid_Histidine_Kinase"/>
</dbReference>
<dbReference type="RefSeq" id="WP_012389585.1">
    <property type="nucleotide sequence ID" value="NC_010602.1"/>
</dbReference>
<evidence type="ECO:0000313" key="4">
    <source>
        <dbReference type="Proteomes" id="UP000001847"/>
    </source>
</evidence>
<sequence>MFTIGKYKVIKELHLGKRSSVYIGEDEKKSQVVIKLLNRDYPDNHEITRFKNEYEILKSIDSPYTLKPLGFESYQNSVAIVFPHIEYSDLAQLQLSGKYSNLQTFLNISIEICKALSDIHKAKVVHNDIKAQNIIYHPETGKLKIIDFGSATLLTHRSFYLPMNQNLTGTLAHISPEQTGRMNRTVDYRTDFYSLGITLYQLITGELPFLYTDSLEMVHAHLARIPLSPKERSHTPIILSDLIMKLLEKNPEDRYQTATGLLSDLITIQSVLLENGKEALDSFKIELAKNDKSSRFQIPKKLYGRETQLQTFEEKFLNATEGKIEIFLISGRSGIGKSALINEIQKPVTIERAYFTSGKFDLYKKSIPYRAINLALQSLVKQLLSESETAVKEWKTTLTKTLGTNAKLIIDVVPELAQLLGEVSIPPELDTVEMENRFHLVFRKFLRTVCTKEHPVVMFLDDLQWADSSSILLLKEVVTDPEISYFFAILSYRDNEVSPTDPIFRMLEELRESKTSITEIRLEPLIESDISLLVSETLSLPEPEIKGISEIIWKKTKGNPFHVNEMFKNLYERSYIQFLENRWVWDKEKIDAVNISENVIDLIIDKINLQPPNLVETLKLTACIGNWFRHDIYATIAERPFHLASMDLVALANEEFLILGLEDANFTHDKIREAIYKIISPEEKSKLHYKIGKTYLSILYKYKLDDHLFTIVNQLNLGASQITKEQELVQLRTLNERAGFKALNSSAYDAAFIFFERMVGLMNDDEWISQYDNTLKLHLAYARSAYLSKNFEKAEKSFNYILKNAKTDLEKILVYELQSSMLVTQNKMKEVLVTLKQALKLLGVRLPKNASTLSPLKEIIKFKLRLGRKPIEELEFLPVTTEPKYLAIMRLLNACIAPSFLAEPNLFPVIVLKMVNYSLVNGLCELSAFGFCAMGMIQGSGLGDYETGLKFGKLGVKLLDLFESKTFKCRTIFMYTCMISPWKNHAREGKNLFWESFLIGMETGDLQYASYSLNNIHFQGLMYRENLDDLYKSQLRYDASLLSLRQHHAYQVHRLNMQIVENMRGESSDPLSLEGRYFLESEIVKEWESAENSNALFDYYLCKLRLEYFLGDIQKAYQASLKLDGLEGAVFGMMFVPEHVFFGALVVYELLSNQTESIGIPKQSLVKRLKNFSKRLKVWAGNSPDNFGHKYEIVSAIELYISNKKSDAVIACKAAITSARESGYILEEAIANEILVRMWKETGFDQYSNLHLVEAHYRYGKYGFISKVKQLETQHISLKKYIGRNFRTDSTDNVSLFSTTKDIFGDVGSNLDINTVIKASQTISGEIQLNRLLEKMMKIILENAGAERGYFILNLESKWQVIAESNLETESVSVYSDSPFELDFSQEITSINQNKIPAQIIGYVIRTGVVVICGDAAREGEFKNDPYVKAFLPKSLLCYPILSHGTVVGIVYLENNLTTDAFTPGRVEILKILSSQIAVSIENSLLYSNLEQKVDERTKELNSALTEVKGLKEQQDGDYFLASLLIEPLTQNHAKSSNMNIQFLTEQKKKFSYKQWNSEIGGDLCVSSSIQLQNKKYIVVLNGDAMGKSMQGASGALVIGSVFEAIIKRNGQSEETRDITPERWVSNAYFELHNTLVTFDGSMLIPMFLCLIDDETGFFYFLNAEHPRPVLYRNGKTFFLPHNYVCAKLGLLASKKSLQINTFQMEKGDILLIGSDGRDDILIGSEVEMEVNEDDELFLKTALAGMGELNLIRDAIKRHGELIDDLSLIRVEYTGLGSEINIPKSHPKHIVYLRALTLYKQKLWSDVEKMISANFPDINDAPLSFQKIYLYTEHRMSVFPLQFAVSYVQKNPSDSLTLFYIAEALFSNGDYGAAFDYSERVKLRRPYHKENNRLFARLTALRRNSI</sequence>
<name>B0SM95_LEPBP</name>
<dbReference type="PANTHER" id="PTHR43642">
    <property type="entry name" value="HYBRID SIGNAL TRANSDUCTION HISTIDINE KINASE G"/>
    <property type="match status" value="1"/>
</dbReference>
<dbReference type="SUPFAM" id="SSF48452">
    <property type="entry name" value="TPR-like"/>
    <property type="match status" value="1"/>
</dbReference>
<evidence type="ECO:0000256" key="1">
    <source>
        <dbReference type="SAM" id="Coils"/>
    </source>
</evidence>
<evidence type="ECO:0000259" key="2">
    <source>
        <dbReference type="PROSITE" id="PS50011"/>
    </source>
</evidence>
<keyword evidence="3" id="KW-0808">Transferase</keyword>
<dbReference type="SUPFAM" id="SSF56112">
    <property type="entry name" value="Protein kinase-like (PK-like)"/>
    <property type="match status" value="1"/>
</dbReference>
<dbReference type="SUPFAM" id="SSF52540">
    <property type="entry name" value="P-loop containing nucleoside triphosphate hydrolases"/>
    <property type="match status" value="1"/>
</dbReference>
<dbReference type="InterPro" id="IPR011009">
    <property type="entry name" value="Kinase-like_dom_sf"/>
</dbReference>
<dbReference type="KEGG" id="lbi:LEPBI_I2646"/>
<feature type="domain" description="Protein kinase" evidence="2">
    <location>
        <begin position="7"/>
        <end position="266"/>
    </location>
</feature>
<dbReference type="PROSITE" id="PS00108">
    <property type="entry name" value="PROTEIN_KINASE_ST"/>
    <property type="match status" value="1"/>
</dbReference>
<gene>
    <name evidence="3" type="ordered locus">LEPBI_I2646</name>
</gene>
<protein>
    <submittedName>
        <fullName evidence="3">Putative serine/threonine protein kinase</fullName>
        <ecNumber evidence="3">2.7.11.1</ecNumber>
    </submittedName>
</protein>
<dbReference type="Proteomes" id="UP000001847">
    <property type="component" value="Chromosome I"/>
</dbReference>
<dbReference type="Gene3D" id="3.60.40.10">
    <property type="entry name" value="PPM-type phosphatase domain"/>
    <property type="match status" value="1"/>
</dbReference>
<dbReference type="Pfam" id="PF01590">
    <property type="entry name" value="GAF"/>
    <property type="match status" value="1"/>
</dbReference>